<sequence>SNSPSNEASKSRANGSKLTLRVKLILLGVTVAGVYDCFFKLPFILFNGGCIKVGGGDDDDGEEDEEEEEEEEDNVNDEDETVGDALN</sequence>
<dbReference type="Proteomes" id="UP000616769">
    <property type="component" value="Unassembled WGS sequence"/>
</dbReference>
<comment type="caution">
    <text evidence="3">The sequence shown here is derived from an EMBL/GenBank/DDBJ whole genome shotgun (WGS) entry which is preliminary data.</text>
</comment>
<reference evidence="3 4" key="1">
    <citation type="journal article" date="2015" name="Parasit. Vectors">
        <title>Draft genome of the scabies mite.</title>
        <authorList>
            <person name="Rider S.D.Jr."/>
            <person name="Morgan M.S."/>
            <person name="Arlian L.G."/>
        </authorList>
    </citation>
    <scope>NUCLEOTIDE SEQUENCE [LARGE SCALE GENOMIC DNA]</scope>
    <source>
        <strain evidence="3">Arlian Lab</strain>
    </source>
</reference>
<evidence type="ECO:0000256" key="1">
    <source>
        <dbReference type="SAM" id="MobiDB-lite"/>
    </source>
</evidence>
<name>A0A132AFZ2_SARSC</name>
<feature type="compositionally biased region" description="Acidic residues" evidence="1">
    <location>
        <begin position="56"/>
        <end position="87"/>
    </location>
</feature>
<evidence type="ECO:0000256" key="2">
    <source>
        <dbReference type="SAM" id="Phobius"/>
    </source>
</evidence>
<dbReference type="AlphaFoldDB" id="A0A132AFZ2"/>
<feature type="non-terminal residue" evidence="3">
    <location>
        <position position="1"/>
    </location>
</feature>
<feature type="region of interest" description="Disordered" evidence="1">
    <location>
        <begin position="55"/>
        <end position="87"/>
    </location>
</feature>
<protein>
    <submittedName>
        <fullName evidence="3">Uncharacterized protein</fullName>
    </submittedName>
</protein>
<dbReference type="EMBL" id="JXLN01014145">
    <property type="protein sequence ID" value="KPM09847.1"/>
    <property type="molecule type" value="Genomic_DNA"/>
</dbReference>
<evidence type="ECO:0000313" key="4">
    <source>
        <dbReference type="Proteomes" id="UP000616769"/>
    </source>
</evidence>
<evidence type="ECO:0000313" key="3">
    <source>
        <dbReference type="EMBL" id="KPM09847.1"/>
    </source>
</evidence>
<gene>
    <name evidence="3" type="ORF">QR98_0083930</name>
</gene>
<keyword evidence="2" id="KW-0472">Membrane</keyword>
<dbReference type="VEuPathDB" id="VectorBase:SSCA003212"/>
<proteinExistence type="predicted"/>
<organism evidence="3 4">
    <name type="scientific">Sarcoptes scabiei</name>
    <name type="common">Itch mite</name>
    <name type="synonym">Acarus scabiei</name>
    <dbReference type="NCBI Taxonomy" id="52283"/>
    <lineage>
        <taxon>Eukaryota</taxon>
        <taxon>Metazoa</taxon>
        <taxon>Ecdysozoa</taxon>
        <taxon>Arthropoda</taxon>
        <taxon>Chelicerata</taxon>
        <taxon>Arachnida</taxon>
        <taxon>Acari</taxon>
        <taxon>Acariformes</taxon>
        <taxon>Sarcoptiformes</taxon>
        <taxon>Astigmata</taxon>
        <taxon>Psoroptidia</taxon>
        <taxon>Sarcoptoidea</taxon>
        <taxon>Sarcoptidae</taxon>
        <taxon>Sarcoptinae</taxon>
        <taxon>Sarcoptes</taxon>
    </lineage>
</organism>
<keyword evidence="2" id="KW-1133">Transmembrane helix</keyword>
<feature type="transmembrane region" description="Helical" evidence="2">
    <location>
        <begin position="20"/>
        <end position="38"/>
    </location>
</feature>
<keyword evidence="2" id="KW-0812">Transmembrane</keyword>
<accession>A0A132AFZ2</accession>